<evidence type="ECO:0000256" key="1">
    <source>
        <dbReference type="SAM" id="MobiDB-lite"/>
    </source>
</evidence>
<feature type="region of interest" description="Disordered" evidence="1">
    <location>
        <begin position="291"/>
        <end position="312"/>
    </location>
</feature>
<dbReference type="Proteomes" id="UP001219525">
    <property type="component" value="Unassembled WGS sequence"/>
</dbReference>
<dbReference type="InterPro" id="IPR001368">
    <property type="entry name" value="TNFR/NGFR_Cys_rich_reg"/>
</dbReference>
<proteinExistence type="predicted"/>
<sequence length="312" mass="34202">MYKCLGFFLIVSLALFFGLFFGLNYSEIIRHGWPLTRCTVLSADIATRYCCETSCATRSCKDAPSGSQQCSALISSIDSGYSPSGCASNSSSCPTQIGSACDGGYYCCSTCCSTCTSCTSSCSGNPPSCSQSCTDYTCNCYCCSSTNNLYCTLSCPICYNVDLQLLYSSRDGNKHNVSYVQDFSKDVNKANNFFTSHTTNSTSFCYYNPANEAQVLFDVSFTKWKWAITSIFGILPLFVTLGLFVYFLALLPLWNFALAGWSDMRRAVRAKPFPKISLKSLKGWRSTAVVDHSDPDAVDNPPPVYKEREGAN</sequence>
<evidence type="ECO:0000259" key="3">
    <source>
        <dbReference type="PROSITE" id="PS00652"/>
    </source>
</evidence>
<feature type="transmembrane region" description="Helical" evidence="2">
    <location>
        <begin position="226"/>
        <end position="256"/>
    </location>
</feature>
<dbReference type="EMBL" id="JARJCW010000117">
    <property type="protein sequence ID" value="KAJ7192641.1"/>
    <property type="molecule type" value="Genomic_DNA"/>
</dbReference>
<dbReference type="PROSITE" id="PS00652">
    <property type="entry name" value="TNFR_NGFR_1"/>
    <property type="match status" value="1"/>
</dbReference>
<evidence type="ECO:0000313" key="4">
    <source>
        <dbReference type="EMBL" id="KAJ7192641.1"/>
    </source>
</evidence>
<organism evidence="4 5">
    <name type="scientific">Mycena pura</name>
    <dbReference type="NCBI Taxonomy" id="153505"/>
    <lineage>
        <taxon>Eukaryota</taxon>
        <taxon>Fungi</taxon>
        <taxon>Dikarya</taxon>
        <taxon>Basidiomycota</taxon>
        <taxon>Agaricomycotina</taxon>
        <taxon>Agaricomycetes</taxon>
        <taxon>Agaricomycetidae</taxon>
        <taxon>Agaricales</taxon>
        <taxon>Marasmiineae</taxon>
        <taxon>Mycenaceae</taxon>
        <taxon>Mycena</taxon>
    </lineage>
</organism>
<evidence type="ECO:0000256" key="2">
    <source>
        <dbReference type="SAM" id="Phobius"/>
    </source>
</evidence>
<keyword evidence="2" id="KW-1133">Transmembrane helix</keyword>
<protein>
    <recommendedName>
        <fullName evidence="3">TNFR-Cys domain-containing protein</fullName>
    </recommendedName>
</protein>
<evidence type="ECO:0000313" key="5">
    <source>
        <dbReference type="Proteomes" id="UP001219525"/>
    </source>
</evidence>
<keyword evidence="2" id="KW-0812">Transmembrane</keyword>
<comment type="caution">
    <text evidence="4">The sequence shown here is derived from an EMBL/GenBank/DDBJ whole genome shotgun (WGS) entry which is preliminary data.</text>
</comment>
<gene>
    <name evidence="4" type="ORF">GGX14DRAFT_379891</name>
</gene>
<dbReference type="AlphaFoldDB" id="A0AAD6UXX4"/>
<keyword evidence="5" id="KW-1185">Reference proteome</keyword>
<keyword evidence="2" id="KW-0472">Membrane</keyword>
<feature type="domain" description="TNFR-Cys" evidence="3">
    <location>
        <begin position="101"/>
        <end position="142"/>
    </location>
</feature>
<name>A0AAD6UXX4_9AGAR</name>
<accession>A0AAD6UXX4</accession>
<reference evidence="4" key="1">
    <citation type="submission" date="2023-03" db="EMBL/GenBank/DDBJ databases">
        <title>Massive genome expansion in bonnet fungi (Mycena s.s.) driven by repeated elements and novel gene families across ecological guilds.</title>
        <authorList>
            <consortium name="Lawrence Berkeley National Laboratory"/>
            <person name="Harder C.B."/>
            <person name="Miyauchi S."/>
            <person name="Viragh M."/>
            <person name="Kuo A."/>
            <person name="Thoen E."/>
            <person name="Andreopoulos B."/>
            <person name="Lu D."/>
            <person name="Skrede I."/>
            <person name="Drula E."/>
            <person name="Henrissat B."/>
            <person name="Morin E."/>
            <person name="Kohler A."/>
            <person name="Barry K."/>
            <person name="LaButti K."/>
            <person name="Morin E."/>
            <person name="Salamov A."/>
            <person name="Lipzen A."/>
            <person name="Mereny Z."/>
            <person name="Hegedus B."/>
            <person name="Baldrian P."/>
            <person name="Stursova M."/>
            <person name="Weitz H."/>
            <person name="Taylor A."/>
            <person name="Grigoriev I.V."/>
            <person name="Nagy L.G."/>
            <person name="Martin F."/>
            <person name="Kauserud H."/>
        </authorList>
    </citation>
    <scope>NUCLEOTIDE SEQUENCE</scope>
    <source>
        <strain evidence="4">9144</strain>
    </source>
</reference>